<dbReference type="GO" id="GO:0005829">
    <property type="term" value="C:cytosol"/>
    <property type="evidence" value="ECO:0007669"/>
    <property type="project" value="TreeGrafter"/>
</dbReference>
<dbReference type="GO" id="GO:0016020">
    <property type="term" value="C:membrane"/>
    <property type="evidence" value="ECO:0007669"/>
    <property type="project" value="TreeGrafter"/>
</dbReference>
<dbReference type="SUPFAM" id="SSF81301">
    <property type="entry name" value="Nucleotidyltransferase"/>
    <property type="match status" value="1"/>
</dbReference>
<feature type="domain" description="CTCHY-type" evidence="3">
    <location>
        <begin position="23"/>
        <end position="85"/>
    </location>
</feature>
<gene>
    <name evidence="4" type="ORF">HYH03_017255</name>
</gene>
<dbReference type="InterPro" id="IPR017921">
    <property type="entry name" value="Znf_CTCHY"/>
</dbReference>
<dbReference type="OrthoDB" id="549996at2759"/>
<dbReference type="GO" id="GO:0001730">
    <property type="term" value="F:2'-5'-oligoadenylate synthetase activity"/>
    <property type="evidence" value="ECO:0007669"/>
    <property type="project" value="TreeGrafter"/>
</dbReference>
<evidence type="ECO:0000259" key="3">
    <source>
        <dbReference type="PROSITE" id="PS51270"/>
    </source>
</evidence>
<dbReference type="PROSITE" id="PS50152">
    <property type="entry name" value="25A_SYNTH_3"/>
    <property type="match status" value="1"/>
</dbReference>
<dbReference type="EMBL" id="JAEHOE010000162">
    <property type="protein sequence ID" value="KAG2483935.1"/>
    <property type="molecule type" value="Genomic_DNA"/>
</dbReference>
<evidence type="ECO:0000256" key="1">
    <source>
        <dbReference type="PROSITE-ProRule" id="PRU00175"/>
    </source>
</evidence>
<dbReference type="PANTHER" id="PTHR11258">
    <property type="entry name" value="2-5 OLIGOADENYLATE SYNTHETASE"/>
    <property type="match status" value="1"/>
</dbReference>
<dbReference type="GO" id="GO:0003725">
    <property type="term" value="F:double-stranded RNA binding"/>
    <property type="evidence" value="ECO:0007669"/>
    <property type="project" value="TreeGrafter"/>
</dbReference>
<dbReference type="InterPro" id="IPR037275">
    <property type="entry name" value="Znf_CTCHY_sf"/>
</dbReference>
<dbReference type="SUPFAM" id="SSF161245">
    <property type="entry name" value="Zinc hairpin stack"/>
    <property type="match status" value="1"/>
</dbReference>
<dbReference type="SMART" id="SM00184">
    <property type="entry name" value="RING"/>
    <property type="match status" value="1"/>
</dbReference>
<name>A0A835XN04_9CHLO</name>
<proteinExistence type="predicted"/>
<evidence type="ECO:0000313" key="5">
    <source>
        <dbReference type="Proteomes" id="UP000612055"/>
    </source>
</evidence>
<dbReference type="InterPro" id="IPR043519">
    <property type="entry name" value="NT_sf"/>
</dbReference>
<dbReference type="Proteomes" id="UP000612055">
    <property type="component" value="Unassembled WGS sequence"/>
</dbReference>
<keyword evidence="1" id="KW-0862">Zinc</keyword>
<dbReference type="InterPro" id="IPR001841">
    <property type="entry name" value="Znf_RING"/>
</dbReference>
<dbReference type="PROSITE" id="PS51270">
    <property type="entry name" value="ZF_CTCHY"/>
    <property type="match status" value="1"/>
</dbReference>
<dbReference type="Gene3D" id="3.30.460.10">
    <property type="entry name" value="Beta Polymerase, domain 2"/>
    <property type="match status" value="1"/>
</dbReference>
<reference evidence="4" key="1">
    <citation type="journal article" date="2020" name="bioRxiv">
        <title>Comparative genomics of Chlamydomonas.</title>
        <authorList>
            <person name="Craig R.J."/>
            <person name="Hasan A.R."/>
            <person name="Ness R.W."/>
            <person name="Keightley P.D."/>
        </authorList>
    </citation>
    <scope>NUCLEOTIDE SEQUENCE</scope>
    <source>
        <strain evidence="4">CCAP 11/70</strain>
    </source>
</reference>
<dbReference type="AlphaFoldDB" id="A0A835XN04"/>
<comment type="caution">
    <text evidence="4">The sequence shown here is derived from an EMBL/GenBank/DDBJ whole genome shotgun (WGS) entry which is preliminary data.</text>
</comment>
<keyword evidence="1" id="KW-0479">Metal-binding</keyword>
<sequence length="544" mass="59382">MKCATLQAVPECGLCVVCGSAFGEAHACSLCRIYSHDPGAGMWHCEACGICRRGGRENFVHCKECGGCVRRDVSHTCAPLAMHRECAVCRTYLFDSRMPVTALPGCGHLAVHSDCLAQAQAQAQAQRERRTDPISCPHCTRKGTVIDCCGVNDVYDLADAFHDGIMLTRRVITPASEIYLAPRPREYMRRINNLPSALVVPPEEESRAASQAVHRVTQVLQTLPTVRVDRVHRGGSSGRKTSVRVRSDVDMLAMVTGLDPVRQPYDTRRMFDEVVCELERRLGVKVKGEPARQLCQLSLGGVKLDVLLARNVCGQGDSDKAATQVRVLVKPLFALSDAQIQALAAAGPDPTRERAVCEAHTAFVARQHKTANEAAWVKCGLAERGLLASKKLASVALELIALQAYQEETGPGASKAFEPTIPDTSLLLRVLLRSLETASRFDQPRPAPVVMVDAAVLGYRPEQGMRFRPCWGPLGPFIIHPIDPTCNVARDPDNGKAPWDWAGLARASRVLLTVLRYDSLAVLLRESSLGAALYRLRLREEGAT</sequence>
<accession>A0A835XN04</accession>
<organism evidence="4 5">
    <name type="scientific">Edaphochlamys debaryana</name>
    <dbReference type="NCBI Taxonomy" id="47281"/>
    <lineage>
        <taxon>Eukaryota</taxon>
        <taxon>Viridiplantae</taxon>
        <taxon>Chlorophyta</taxon>
        <taxon>core chlorophytes</taxon>
        <taxon>Chlorophyceae</taxon>
        <taxon>CS clade</taxon>
        <taxon>Chlamydomonadales</taxon>
        <taxon>Chlamydomonadales incertae sedis</taxon>
        <taxon>Edaphochlamys</taxon>
    </lineage>
</organism>
<keyword evidence="1" id="KW-0863">Zinc-finger</keyword>
<keyword evidence="5" id="KW-1185">Reference proteome</keyword>
<evidence type="ECO:0000313" key="4">
    <source>
        <dbReference type="EMBL" id="KAG2483935.1"/>
    </source>
</evidence>
<feature type="domain" description="RING-type" evidence="2">
    <location>
        <begin position="86"/>
        <end position="140"/>
    </location>
</feature>
<dbReference type="GO" id="GO:0008270">
    <property type="term" value="F:zinc ion binding"/>
    <property type="evidence" value="ECO:0007669"/>
    <property type="project" value="UniProtKB-KW"/>
</dbReference>
<protein>
    <submittedName>
        <fullName evidence="4">Uncharacterized protein</fullName>
    </submittedName>
</protein>
<dbReference type="GO" id="GO:0005654">
    <property type="term" value="C:nucleoplasm"/>
    <property type="evidence" value="ECO:0007669"/>
    <property type="project" value="TreeGrafter"/>
</dbReference>
<dbReference type="PROSITE" id="PS50089">
    <property type="entry name" value="ZF_RING_2"/>
    <property type="match status" value="1"/>
</dbReference>
<dbReference type="PANTHER" id="PTHR11258:SF11">
    <property type="entry name" value="C2H2-TYPE DOMAIN-CONTAINING PROTEIN"/>
    <property type="match status" value="1"/>
</dbReference>
<evidence type="ECO:0000259" key="2">
    <source>
        <dbReference type="PROSITE" id="PS50089"/>
    </source>
</evidence>